<keyword evidence="1" id="KW-0175">Coiled coil</keyword>
<feature type="region of interest" description="Disordered" evidence="2">
    <location>
        <begin position="210"/>
        <end position="238"/>
    </location>
</feature>
<comment type="caution">
    <text evidence="3">The sequence shown here is derived from an EMBL/GenBank/DDBJ whole genome shotgun (WGS) entry which is preliminary data.</text>
</comment>
<dbReference type="AlphaFoldDB" id="A0AA88QFF1"/>
<dbReference type="Proteomes" id="UP001187343">
    <property type="component" value="Unassembled WGS sequence"/>
</dbReference>
<gene>
    <name evidence="3" type="ORF">Q8A67_003584</name>
</gene>
<name>A0AA88QFF1_9TELE</name>
<feature type="region of interest" description="Disordered" evidence="2">
    <location>
        <begin position="119"/>
        <end position="174"/>
    </location>
</feature>
<organism evidence="3 4">
    <name type="scientific">Cirrhinus molitorella</name>
    <name type="common">mud carp</name>
    <dbReference type="NCBI Taxonomy" id="172907"/>
    <lineage>
        <taxon>Eukaryota</taxon>
        <taxon>Metazoa</taxon>
        <taxon>Chordata</taxon>
        <taxon>Craniata</taxon>
        <taxon>Vertebrata</taxon>
        <taxon>Euteleostomi</taxon>
        <taxon>Actinopterygii</taxon>
        <taxon>Neopterygii</taxon>
        <taxon>Teleostei</taxon>
        <taxon>Ostariophysi</taxon>
        <taxon>Cypriniformes</taxon>
        <taxon>Cyprinidae</taxon>
        <taxon>Labeoninae</taxon>
        <taxon>Labeonini</taxon>
        <taxon>Cirrhinus</taxon>
    </lineage>
</organism>
<reference evidence="3" key="1">
    <citation type="submission" date="2023-08" db="EMBL/GenBank/DDBJ databases">
        <title>Chromosome-level Genome Assembly of mud carp (Cirrhinus molitorella).</title>
        <authorList>
            <person name="Liu H."/>
        </authorList>
    </citation>
    <scope>NUCLEOTIDE SEQUENCE</scope>
    <source>
        <strain evidence="3">Prfri</strain>
        <tissue evidence="3">Muscle</tissue>
    </source>
</reference>
<proteinExistence type="predicted"/>
<sequence length="361" mass="40402">MAVTHTFKVEEGNLCSNFSCSSHFISGAVSMDFNSPDFVPSVFSYSTQYEINKCDAKLKRFKRKRKRDETPHRPPGDGQQSKEIADDVASESSDDCRMAHDAGSLTEGLSKLVKGIGDSGCKSHTEKSNGGGVATKPNRLKRKATTDHREGSVRRDCIPQSTERKQPKRSVGVSVAAVTDDDVVPDVNNIQSWSDGLIESWDACIFTPTPKETQQNIPPKETHQSVPAVDSDSKELPSNQEAYRREIEPVVDNQDIVRLIQDSNQNLARQIQDCFKTLERRIGTFEEQLAVYNRRLEAVENKVEDHHNTAANVQQQQGIWIKQMIATQRLHGGTAQKITRDQGLTTELLKQLVLMFKKKHG</sequence>
<protein>
    <submittedName>
        <fullName evidence="3">Uncharacterized protein</fullName>
    </submittedName>
</protein>
<dbReference type="EMBL" id="JAUYZG010000003">
    <property type="protein sequence ID" value="KAK2911451.1"/>
    <property type="molecule type" value="Genomic_DNA"/>
</dbReference>
<evidence type="ECO:0000313" key="3">
    <source>
        <dbReference type="EMBL" id="KAK2911451.1"/>
    </source>
</evidence>
<evidence type="ECO:0000256" key="2">
    <source>
        <dbReference type="SAM" id="MobiDB-lite"/>
    </source>
</evidence>
<feature type="region of interest" description="Disordered" evidence="2">
    <location>
        <begin position="62"/>
        <end position="99"/>
    </location>
</feature>
<evidence type="ECO:0000256" key="1">
    <source>
        <dbReference type="SAM" id="Coils"/>
    </source>
</evidence>
<keyword evidence="4" id="KW-1185">Reference proteome</keyword>
<evidence type="ECO:0000313" key="4">
    <source>
        <dbReference type="Proteomes" id="UP001187343"/>
    </source>
</evidence>
<feature type="coiled-coil region" evidence="1">
    <location>
        <begin position="275"/>
        <end position="316"/>
    </location>
</feature>
<dbReference type="SUPFAM" id="SSF57997">
    <property type="entry name" value="Tropomyosin"/>
    <property type="match status" value="1"/>
</dbReference>
<accession>A0AA88QFF1</accession>
<feature type="compositionally biased region" description="Basic and acidic residues" evidence="2">
    <location>
        <begin position="144"/>
        <end position="165"/>
    </location>
</feature>